<dbReference type="EMBL" id="PXWF02000255">
    <property type="protein sequence ID" value="PWF45404.1"/>
    <property type="molecule type" value="Genomic_DNA"/>
</dbReference>
<dbReference type="Proteomes" id="UP000241421">
    <property type="component" value="Unassembled WGS sequence"/>
</dbReference>
<comment type="caution">
    <text evidence="1">The sequence shown here is derived from an EMBL/GenBank/DDBJ whole genome shotgun (WGS) entry which is preliminary data.</text>
</comment>
<evidence type="ECO:0000313" key="2">
    <source>
        <dbReference type="Proteomes" id="UP000241421"/>
    </source>
</evidence>
<reference evidence="1 2" key="1">
    <citation type="submission" date="2018-04" db="EMBL/GenBank/DDBJ databases">
        <title>Massilia violaceinigra sp. nov., a novel purple-pigmented bacterium isolated from Tianshan glacier, Xinjiang, China.</title>
        <authorList>
            <person name="Wang H."/>
        </authorList>
    </citation>
    <scope>NUCLEOTIDE SEQUENCE [LARGE SCALE GENOMIC DNA]</scope>
    <source>
        <strain evidence="1 2">B448-2</strain>
    </source>
</reference>
<organism evidence="1 2">
    <name type="scientific">Massilia glaciei</name>
    <dbReference type="NCBI Taxonomy" id="1524097"/>
    <lineage>
        <taxon>Bacteria</taxon>
        <taxon>Pseudomonadati</taxon>
        <taxon>Pseudomonadota</taxon>
        <taxon>Betaproteobacteria</taxon>
        <taxon>Burkholderiales</taxon>
        <taxon>Oxalobacteraceae</taxon>
        <taxon>Telluria group</taxon>
        <taxon>Massilia</taxon>
    </lineage>
</organism>
<keyword evidence="2" id="KW-1185">Reference proteome</keyword>
<gene>
    <name evidence="1" type="ORF">C7C56_017835</name>
</gene>
<proteinExistence type="predicted"/>
<dbReference type="AlphaFoldDB" id="A0A2U2HHM7"/>
<name>A0A2U2HHM7_9BURK</name>
<evidence type="ECO:0000313" key="1">
    <source>
        <dbReference type="EMBL" id="PWF45404.1"/>
    </source>
</evidence>
<protein>
    <submittedName>
        <fullName evidence="1">Uncharacterized protein</fullName>
    </submittedName>
</protein>
<accession>A0A2U2HHM7</accession>
<sequence>MLLAGCIRDGKTHYVEGREHSLTVRAEQEYFWKDEVTLTFVASRTPECTRVFPMTKVPRAEVALTLHTLGNDVWNVRLGERTWQFETQGCTQRAGPPKDALGDLVGTFTLRDKKLVYQPAKPAAL</sequence>